<dbReference type="EMBL" id="JAATIQ010000049">
    <property type="protein sequence ID" value="KAF4393269.1"/>
    <property type="molecule type" value="Genomic_DNA"/>
</dbReference>
<dbReference type="Proteomes" id="UP000583929">
    <property type="component" value="Unassembled WGS sequence"/>
</dbReference>
<evidence type="ECO:0000256" key="7">
    <source>
        <dbReference type="ARBA" id="ARBA00023204"/>
    </source>
</evidence>
<name>A0A7J6GKD9_CANSA</name>
<dbReference type="GO" id="GO:0140359">
    <property type="term" value="F:ABC-type transporter activity"/>
    <property type="evidence" value="ECO:0007669"/>
    <property type="project" value="InterPro"/>
</dbReference>
<evidence type="ECO:0000256" key="8">
    <source>
        <dbReference type="SAM" id="Phobius"/>
    </source>
</evidence>
<dbReference type="EMBL" id="JAATIP010000053">
    <property type="protein sequence ID" value="KAF4383327.1"/>
    <property type="molecule type" value="Genomic_DNA"/>
</dbReference>
<organism evidence="10 12">
    <name type="scientific">Cannabis sativa</name>
    <name type="common">Hemp</name>
    <name type="synonym">Marijuana</name>
    <dbReference type="NCBI Taxonomy" id="3483"/>
    <lineage>
        <taxon>Eukaryota</taxon>
        <taxon>Viridiplantae</taxon>
        <taxon>Streptophyta</taxon>
        <taxon>Embryophyta</taxon>
        <taxon>Tracheophyta</taxon>
        <taxon>Spermatophyta</taxon>
        <taxon>Magnoliopsida</taxon>
        <taxon>eudicotyledons</taxon>
        <taxon>Gunneridae</taxon>
        <taxon>Pentapetalae</taxon>
        <taxon>rosids</taxon>
        <taxon>fabids</taxon>
        <taxon>Rosales</taxon>
        <taxon>Cannabaceae</taxon>
        <taxon>Cannabis</taxon>
    </lineage>
</organism>
<dbReference type="Gene3D" id="1.10.1670.40">
    <property type="match status" value="1"/>
</dbReference>
<evidence type="ECO:0000313" key="10">
    <source>
        <dbReference type="EMBL" id="KAF4383327.1"/>
    </source>
</evidence>
<keyword evidence="13" id="KW-1185">Reference proteome</keyword>
<dbReference type="InterPro" id="IPR011257">
    <property type="entry name" value="DNA_glycosylase"/>
</dbReference>
<reference evidence="12 13" key="1">
    <citation type="journal article" date="2020" name="bioRxiv">
        <title>Sequence and annotation of 42 cannabis genomes reveals extensive copy number variation in cannabinoid synthesis and pathogen resistance genes.</title>
        <authorList>
            <person name="Mckernan K.J."/>
            <person name="Helbert Y."/>
            <person name="Kane L.T."/>
            <person name="Ebling H."/>
            <person name="Zhang L."/>
            <person name="Liu B."/>
            <person name="Eaton Z."/>
            <person name="Mclaughlin S."/>
            <person name="Kingan S."/>
            <person name="Baybayan P."/>
            <person name="Concepcion G."/>
            <person name="Jordan M."/>
            <person name="Riva A."/>
            <person name="Barbazuk W."/>
            <person name="Harkins T."/>
        </authorList>
    </citation>
    <scope>NUCLEOTIDE SEQUENCE [LARGE SCALE GENOMIC DNA]</scope>
    <source>
        <strain evidence="12 13">cv. Jamaican Lion 4</strain>
        <strain evidence="11">Father</strain>
        <strain evidence="10">Mother</strain>
        <tissue evidence="10">Leaf</tissue>
    </source>
</reference>
<feature type="transmembrane region" description="Helical" evidence="8">
    <location>
        <begin position="443"/>
        <end position="462"/>
    </location>
</feature>
<feature type="domain" description="HhH-GPD" evidence="9">
    <location>
        <begin position="121"/>
        <end position="275"/>
    </location>
</feature>
<dbReference type="CDD" id="cd00056">
    <property type="entry name" value="ENDO3c"/>
    <property type="match status" value="1"/>
</dbReference>
<comment type="caution">
    <text evidence="10">The sequence shown here is derived from an EMBL/GenBank/DDBJ whole genome shotgun (WGS) entry which is preliminary data.</text>
</comment>
<evidence type="ECO:0000256" key="3">
    <source>
        <dbReference type="ARBA" id="ARBA00022692"/>
    </source>
</evidence>
<dbReference type="GO" id="GO:0032993">
    <property type="term" value="C:protein-DNA complex"/>
    <property type="evidence" value="ECO:0007669"/>
    <property type="project" value="TreeGrafter"/>
</dbReference>
<gene>
    <name evidence="10" type="ORF">F8388_009358</name>
    <name evidence="11" type="ORF">G4B88_002003</name>
</gene>
<evidence type="ECO:0000313" key="11">
    <source>
        <dbReference type="EMBL" id="KAF4393269.1"/>
    </source>
</evidence>
<dbReference type="GO" id="GO:0006285">
    <property type="term" value="P:base-excision repair, AP site formation"/>
    <property type="evidence" value="ECO:0007669"/>
    <property type="project" value="TreeGrafter"/>
</dbReference>
<dbReference type="GO" id="GO:0008725">
    <property type="term" value="F:DNA-3-methyladenine glycosylase activity"/>
    <property type="evidence" value="ECO:0007669"/>
    <property type="project" value="TreeGrafter"/>
</dbReference>
<dbReference type="GO" id="GO:0006307">
    <property type="term" value="P:DNA alkylation repair"/>
    <property type="evidence" value="ECO:0007669"/>
    <property type="project" value="TreeGrafter"/>
</dbReference>
<dbReference type="Pfam" id="PF00730">
    <property type="entry name" value="HhH-GPD"/>
    <property type="match status" value="1"/>
</dbReference>
<keyword evidence="7" id="KW-0234">DNA repair</keyword>
<proteinExistence type="inferred from homology"/>
<comment type="subcellular location">
    <subcellularLocation>
        <location evidence="1">Membrane</location>
        <topology evidence="1">Multi-pass membrane protein</topology>
    </subcellularLocation>
</comment>
<evidence type="ECO:0000256" key="4">
    <source>
        <dbReference type="ARBA" id="ARBA00022763"/>
    </source>
</evidence>
<accession>A0A7J6GKD9</accession>
<dbReference type="PANTHER" id="PTHR43003:SF8">
    <property type="entry name" value="HHH-GPD DOMAIN-CONTAINING PROTEIN"/>
    <property type="match status" value="1"/>
</dbReference>
<dbReference type="InterPro" id="IPR013525">
    <property type="entry name" value="ABC2_TM"/>
</dbReference>
<dbReference type="AlphaFoldDB" id="A0A7J6GKD9"/>
<dbReference type="SMART" id="SM00478">
    <property type="entry name" value="ENDO3c"/>
    <property type="match status" value="1"/>
</dbReference>
<dbReference type="InterPro" id="IPR051912">
    <property type="entry name" value="Alkylbase_DNA_Glycosylase/TA"/>
</dbReference>
<dbReference type="GO" id="GO:0043916">
    <property type="term" value="F:DNA-7-methylguanine glycosylase activity"/>
    <property type="evidence" value="ECO:0007669"/>
    <property type="project" value="TreeGrafter"/>
</dbReference>
<dbReference type="Proteomes" id="UP000525078">
    <property type="component" value="Unassembled WGS sequence"/>
</dbReference>
<dbReference type="FunFam" id="1.10.340.30:FF:000004">
    <property type="entry name" value="DNA-3-methyladenine glycosylase II"/>
    <property type="match status" value="1"/>
</dbReference>
<sequence>MVKRAKVQSQTETQPEMATAIISKNPPNFSKIPFRARKARKLSSKSPTVQVSVSVNENPPLKLSSVLPQTLKPLTSKPEIEIALNYLRSSDPLLATLIDTHPPPEFKSDSLPFQSLSRSIIYQQLAYKAANSIYTRFVTLCGGESLVIPDSVSSLSAIQLREAGVSGRKASYLHDLAEKFRNGCLSDSSILEMDDESLLRMLTMVKGIGVWTVHMFMIFSLQRPDVLPVGDLGVRKGVQRLYGLKEVPRPLEMEKLCEKWKPYRTARAKHDTTNTVVAGCVTGGTISAKGSLWLSGIAGSIAYNWSRPKKTSVKIIHASEIPKIPRGYNPATWMLEVTTPATEERLGIDFATIYRNSEQYREVEASIEHFSTPASGSEPLKFSSTYSQDRLSQFLICLWKQNLVYYRSPAYNAIRLIFTTVSALIFGSVFWNIGSRRESTQDLFMVMGALYAATMFLGVNNAY</sequence>
<dbReference type="PANTHER" id="PTHR43003">
    <property type="entry name" value="DNA-3-METHYLADENINE GLYCOSYLASE"/>
    <property type="match status" value="1"/>
</dbReference>
<keyword evidence="4" id="KW-0227">DNA damage</keyword>
<feature type="transmembrane region" description="Helical" evidence="8">
    <location>
        <begin position="410"/>
        <end position="431"/>
    </location>
</feature>
<evidence type="ECO:0000313" key="13">
    <source>
        <dbReference type="Proteomes" id="UP000583929"/>
    </source>
</evidence>
<dbReference type="InterPro" id="IPR003265">
    <property type="entry name" value="HhH-GPD_domain"/>
</dbReference>
<keyword evidence="6 8" id="KW-0472">Membrane</keyword>
<dbReference type="GO" id="GO:0032131">
    <property type="term" value="F:alkylated DNA binding"/>
    <property type="evidence" value="ECO:0007669"/>
    <property type="project" value="TreeGrafter"/>
</dbReference>
<dbReference type="Pfam" id="PF01061">
    <property type="entry name" value="ABC2_membrane"/>
    <property type="match status" value="1"/>
</dbReference>
<evidence type="ECO:0000256" key="1">
    <source>
        <dbReference type="ARBA" id="ARBA00004141"/>
    </source>
</evidence>
<evidence type="ECO:0000256" key="5">
    <source>
        <dbReference type="ARBA" id="ARBA00022989"/>
    </source>
</evidence>
<evidence type="ECO:0000259" key="9">
    <source>
        <dbReference type="SMART" id="SM00478"/>
    </source>
</evidence>
<comment type="similarity">
    <text evidence="2">Belongs to the alkylbase DNA glycosidase AlkA family.</text>
</comment>
<protein>
    <recommendedName>
        <fullName evidence="9">HhH-GPD domain-containing protein</fullName>
    </recommendedName>
</protein>
<evidence type="ECO:0000256" key="2">
    <source>
        <dbReference type="ARBA" id="ARBA00010817"/>
    </source>
</evidence>
<evidence type="ECO:0000313" key="12">
    <source>
        <dbReference type="Proteomes" id="UP000525078"/>
    </source>
</evidence>
<dbReference type="Gene3D" id="1.10.340.30">
    <property type="entry name" value="Hypothetical protein, domain 2"/>
    <property type="match status" value="1"/>
</dbReference>
<keyword evidence="3 8" id="KW-0812">Transmembrane</keyword>
<dbReference type="GO" id="GO:0016020">
    <property type="term" value="C:membrane"/>
    <property type="evidence" value="ECO:0007669"/>
    <property type="project" value="UniProtKB-SubCell"/>
</dbReference>
<evidence type="ECO:0000256" key="6">
    <source>
        <dbReference type="ARBA" id="ARBA00023136"/>
    </source>
</evidence>
<dbReference type="GO" id="GO:0005634">
    <property type="term" value="C:nucleus"/>
    <property type="evidence" value="ECO:0007669"/>
    <property type="project" value="TreeGrafter"/>
</dbReference>
<dbReference type="SUPFAM" id="SSF48150">
    <property type="entry name" value="DNA-glycosylase"/>
    <property type="match status" value="1"/>
</dbReference>
<keyword evidence="5 8" id="KW-1133">Transmembrane helix</keyword>